<dbReference type="PANTHER" id="PTHR20661:SF0">
    <property type="entry name" value="PHOSPHATIDYLINOSITOL-GLYCAN BIOSYNTHESIS CLASS W PROTEIN"/>
    <property type="match status" value="1"/>
</dbReference>
<feature type="transmembrane region" description="Helical" evidence="8">
    <location>
        <begin position="151"/>
        <end position="171"/>
    </location>
</feature>
<evidence type="ECO:0000256" key="1">
    <source>
        <dbReference type="ARBA" id="ARBA00004477"/>
    </source>
</evidence>
<dbReference type="UniPathway" id="UPA00196"/>
<evidence type="ECO:0000256" key="3">
    <source>
        <dbReference type="ARBA" id="ARBA00007559"/>
    </source>
</evidence>
<evidence type="ECO:0000313" key="10">
    <source>
        <dbReference type="Proteomes" id="UP000031516"/>
    </source>
</evidence>
<keyword evidence="10" id="KW-1185">Reference proteome</keyword>
<dbReference type="Pfam" id="PF06423">
    <property type="entry name" value="GWT1"/>
    <property type="match status" value="1"/>
</dbReference>
<comment type="subcellular location">
    <subcellularLocation>
        <location evidence="1 8">Endoplasmic reticulum membrane</location>
        <topology evidence="1 8">Multi-pass membrane protein</topology>
    </subcellularLocation>
</comment>
<reference evidence="9 10" key="1">
    <citation type="submission" date="2014-03" db="EMBL/GenBank/DDBJ databases">
        <title>The genome of Kluyveromyces dobzhanskii.</title>
        <authorList>
            <person name="Nystedt B."/>
            <person name="Astrom S."/>
        </authorList>
    </citation>
    <scope>NUCLEOTIDE SEQUENCE [LARGE SCALE GENOMIC DNA]</scope>
    <source>
        <strain evidence="9 10">CBS 2104</strain>
    </source>
</reference>
<feature type="transmembrane region" description="Helical" evidence="8">
    <location>
        <begin position="223"/>
        <end position="241"/>
    </location>
</feature>
<protein>
    <recommendedName>
        <fullName evidence="8">GPI-anchored wall transfer protein</fullName>
        <ecNumber evidence="8">2.3.-.-</ecNumber>
    </recommendedName>
</protein>
<dbReference type="EMBL" id="CCBQ010000046">
    <property type="protein sequence ID" value="CDO96064.1"/>
    <property type="molecule type" value="Genomic_DNA"/>
</dbReference>
<dbReference type="EC" id="2.3.-.-" evidence="8"/>
<dbReference type="Proteomes" id="UP000031516">
    <property type="component" value="Unassembled WGS sequence"/>
</dbReference>
<dbReference type="OrthoDB" id="15270at2759"/>
<feature type="transmembrane region" description="Helical" evidence="8">
    <location>
        <begin position="418"/>
        <end position="438"/>
    </location>
</feature>
<feature type="transmembrane region" description="Helical" evidence="8">
    <location>
        <begin position="290"/>
        <end position="313"/>
    </location>
</feature>
<keyword evidence="7 8" id="KW-0472">Membrane</keyword>
<keyword evidence="8" id="KW-0256">Endoplasmic reticulum</keyword>
<gene>
    <name evidence="9" type="ORF">KLDO_g4284</name>
</gene>
<keyword evidence="5 8" id="KW-0812">Transmembrane</keyword>
<evidence type="ECO:0000256" key="2">
    <source>
        <dbReference type="ARBA" id="ARBA00004687"/>
    </source>
</evidence>
<evidence type="ECO:0000256" key="5">
    <source>
        <dbReference type="ARBA" id="ARBA00022692"/>
    </source>
</evidence>
<proteinExistence type="inferred from homology"/>
<keyword evidence="8" id="KW-0012">Acyltransferase</keyword>
<comment type="caution">
    <text evidence="9">The sequence shown here is derived from an EMBL/GenBank/DDBJ whole genome shotgun (WGS) entry which is preliminary data.</text>
</comment>
<sequence length="446" mass="50216">MNAENVINELKRRKEEFVTGHSGSSIGDIRDVALANILSNAAWIYIVSRYPSYKESFWLDFLLNWVGLLCSVTVFGKSPYLTCILGVSAIVFARTFSKGSKSILIKNTKPKNGKQSATLTVYRSSMLIMTSFAILAVDFPIFPRKYAKVETWGISLMDLGVGSFVFSNGIVSYRRLQSSTQLSKWTKIQQSLRSSMVLVALGFIRLFSVKATNYQEHATEYGVHWNFFFTLSLLPIAMIILDSFTLRLRFIFGLTAAVIYELHLVYHPSFLHFLLNAERVDFISANREGIFSFVGYCIIYLAGQQAGGMFFSAVRNPMQLLWKLIMSTFFSVLISQSILSLHTLPISRRFATIGYSSIVISSNLVLLTSYHIIVECLPSKPRVSKTYEAVNNNGMMMFLVSNVLTGMVNFTFNTLDSSPLKAMAILMVYAIVLAEFSLKVPFKLKF</sequence>
<dbReference type="GO" id="GO:0005789">
    <property type="term" value="C:endoplasmic reticulum membrane"/>
    <property type="evidence" value="ECO:0007669"/>
    <property type="project" value="UniProtKB-SubCell"/>
</dbReference>
<dbReference type="InterPro" id="IPR009447">
    <property type="entry name" value="PIGW/GWT1"/>
</dbReference>
<keyword evidence="6 8" id="KW-1133">Transmembrane helix</keyword>
<comment type="similarity">
    <text evidence="3 8">Belongs to the PIGW family.</text>
</comment>
<feature type="transmembrane region" description="Helical" evidence="8">
    <location>
        <begin position="320"/>
        <end position="341"/>
    </location>
</feature>
<evidence type="ECO:0000256" key="6">
    <source>
        <dbReference type="ARBA" id="ARBA00022989"/>
    </source>
</evidence>
<dbReference type="GO" id="GO:0072659">
    <property type="term" value="P:protein localization to plasma membrane"/>
    <property type="evidence" value="ECO:0007669"/>
    <property type="project" value="TreeGrafter"/>
</dbReference>
<evidence type="ECO:0000256" key="4">
    <source>
        <dbReference type="ARBA" id="ARBA00022502"/>
    </source>
</evidence>
<evidence type="ECO:0000256" key="8">
    <source>
        <dbReference type="RuleBase" id="RU280819"/>
    </source>
</evidence>
<dbReference type="GO" id="GO:0032216">
    <property type="term" value="F:glucosaminyl-phosphatidylinositol O-acyltransferase activity"/>
    <property type="evidence" value="ECO:0007669"/>
    <property type="project" value="TreeGrafter"/>
</dbReference>
<feature type="transmembrane region" description="Helical" evidence="8">
    <location>
        <begin position="248"/>
        <end position="270"/>
    </location>
</feature>
<feature type="transmembrane region" description="Helical" evidence="8">
    <location>
        <begin position="394"/>
        <end position="412"/>
    </location>
</feature>
<comment type="function">
    <text evidence="8">A acetyltransferase, which acetylates the inositol ring of phosphatidylinositol during biosynthesis of GPI-anchor.</text>
</comment>
<organism evidence="9 10">
    <name type="scientific">Kluyveromyces dobzhanskii CBS 2104</name>
    <dbReference type="NCBI Taxonomy" id="1427455"/>
    <lineage>
        <taxon>Eukaryota</taxon>
        <taxon>Fungi</taxon>
        <taxon>Dikarya</taxon>
        <taxon>Ascomycota</taxon>
        <taxon>Saccharomycotina</taxon>
        <taxon>Saccharomycetes</taxon>
        <taxon>Saccharomycetales</taxon>
        <taxon>Saccharomycetaceae</taxon>
        <taxon>Kluyveromyces</taxon>
    </lineage>
</organism>
<evidence type="ECO:0000313" key="9">
    <source>
        <dbReference type="EMBL" id="CDO96064.1"/>
    </source>
</evidence>
<dbReference type="PIRSF" id="PIRSF017321">
    <property type="entry name" value="GWT1"/>
    <property type="match status" value="1"/>
</dbReference>
<comment type="pathway">
    <text evidence="2 8">Glycolipid biosynthesis; glycosylphosphatidylinositol-anchor biosynthesis.</text>
</comment>
<dbReference type="GO" id="GO:0006506">
    <property type="term" value="P:GPI anchor biosynthetic process"/>
    <property type="evidence" value="ECO:0007669"/>
    <property type="project" value="UniProtKB-UniPathway"/>
</dbReference>
<dbReference type="PANTHER" id="PTHR20661">
    <property type="entry name" value="PHOSPHATIDYLINOSITOL-GLYCAN BIOSYNTHESIS CLASS W PROTEIN"/>
    <property type="match status" value="1"/>
</dbReference>
<feature type="transmembrane region" description="Helical" evidence="8">
    <location>
        <begin position="192"/>
        <end position="211"/>
    </location>
</feature>
<keyword evidence="4 8" id="KW-0337">GPI-anchor biosynthesis</keyword>
<feature type="transmembrane region" description="Helical" evidence="8">
    <location>
        <begin position="353"/>
        <end position="373"/>
    </location>
</feature>
<accession>A0A0A8LAV8</accession>
<evidence type="ECO:0000256" key="7">
    <source>
        <dbReference type="ARBA" id="ARBA00023136"/>
    </source>
</evidence>
<dbReference type="AlphaFoldDB" id="A0A0A8LAV8"/>
<keyword evidence="8" id="KW-0808">Transferase</keyword>
<feature type="transmembrane region" description="Helical" evidence="8">
    <location>
        <begin position="117"/>
        <end position="139"/>
    </location>
</feature>
<name>A0A0A8LAV8_9SACH</name>